<feature type="region of interest" description="Disordered" evidence="1">
    <location>
        <begin position="88"/>
        <end position="120"/>
    </location>
</feature>
<evidence type="ECO:0000313" key="4">
    <source>
        <dbReference type="Proteomes" id="UP000320496"/>
    </source>
</evidence>
<organism evidence="3 4">
    <name type="scientific">Maioricimonas rarisocia</name>
    <dbReference type="NCBI Taxonomy" id="2528026"/>
    <lineage>
        <taxon>Bacteria</taxon>
        <taxon>Pseudomonadati</taxon>
        <taxon>Planctomycetota</taxon>
        <taxon>Planctomycetia</taxon>
        <taxon>Planctomycetales</taxon>
        <taxon>Planctomycetaceae</taxon>
        <taxon>Maioricimonas</taxon>
    </lineage>
</organism>
<evidence type="ECO:0000256" key="1">
    <source>
        <dbReference type="SAM" id="MobiDB-lite"/>
    </source>
</evidence>
<sequence precursor="true">MKQFTRSWMVTYGLMCAGLLLGSHVFGHVSDWSAQVIGGADCNSQEELTDADCEARDGQVCTAQYQKCNQSTGNATKICQADAGDESCAVGRNSTKCKGQSDDELSSNGADGNPCTPTQI</sequence>
<dbReference type="RefSeq" id="WP_145369636.1">
    <property type="nucleotide sequence ID" value="NZ_CP036275.1"/>
</dbReference>
<feature type="chain" id="PRO_5021867392" evidence="2">
    <location>
        <begin position="28"/>
        <end position="120"/>
    </location>
</feature>
<dbReference type="EMBL" id="CP036275">
    <property type="protein sequence ID" value="QDU38345.1"/>
    <property type="molecule type" value="Genomic_DNA"/>
</dbReference>
<keyword evidence="2" id="KW-0732">Signal</keyword>
<name>A0A517Z782_9PLAN</name>
<dbReference type="AlphaFoldDB" id="A0A517Z782"/>
<dbReference type="Proteomes" id="UP000320496">
    <property type="component" value="Chromosome"/>
</dbReference>
<gene>
    <name evidence="3" type="ORF">Mal4_26720</name>
</gene>
<dbReference type="KEGG" id="mri:Mal4_26720"/>
<reference evidence="3 4" key="1">
    <citation type="submission" date="2019-02" db="EMBL/GenBank/DDBJ databases">
        <title>Deep-cultivation of Planctomycetes and their phenomic and genomic characterization uncovers novel biology.</title>
        <authorList>
            <person name="Wiegand S."/>
            <person name="Jogler M."/>
            <person name="Boedeker C."/>
            <person name="Pinto D."/>
            <person name="Vollmers J."/>
            <person name="Rivas-Marin E."/>
            <person name="Kohn T."/>
            <person name="Peeters S.H."/>
            <person name="Heuer A."/>
            <person name="Rast P."/>
            <person name="Oberbeckmann S."/>
            <person name="Bunk B."/>
            <person name="Jeske O."/>
            <person name="Meyerdierks A."/>
            <person name="Storesund J.E."/>
            <person name="Kallscheuer N."/>
            <person name="Luecker S."/>
            <person name="Lage O.M."/>
            <person name="Pohl T."/>
            <person name="Merkel B.J."/>
            <person name="Hornburger P."/>
            <person name="Mueller R.-W."/>
            <person name="Bruemmer F."/>
            <person name="Labrenz M."/>
            <person name="Spormann A.M."/>
            <person name="Op den Camp H."/>
            <person name="Overmann J."/>
            <person name="Amann R."/>
            <person name="Jetten M.S.M."/>
            <person name="Mascher T."/>
            <person name="Medema M.H."/>
            <person name="Devos D.P."/>
            <person name="Kaster A.-K."/>
            <person name="Ovreas L."/>
            <person name="Rohde M."/>
            <person name="Galperin M.Y."/>
            <person name="Jogler C."/>
        </authorList>
    </citation>
    <scope>NUCLEOTIDE SEQUENCE [LARGE SCALE GENOMIC DNA]</scope>
    <source>
        <strain evidence="3 4">Mal4</strain>
    </source>
</reference>
<keyword evidence="4" id="KW-1185">Reference proteome</keyword>
<feature type="signal peptide" evidence="2">
    <location>
        <begin position="1"/>
        <end position="27"/>
    </location>
</feature>
<proteinExistence type="predicted"/>
<accession>A0A517Z782</accession>
<evidence type="ECO:0000313" key="3">
    <source>
        <dbReference type="EMBL" id="QDU38345.1"/>
    </source>
</evidence>
<evidence type="ECO:0000256" key="2">
    <source>
        <dbReference type="SAM" id="SignalP"/>
    </source>
</evidence>
<protein>
    <submittedName>
        <fullName evidence="3">Uncharacterized protein</fullName>
    </submittedName>
</protein>
<feature type="compositionally biased region" description="Polar residues" evidence="1">
    <location>
        <begin position="106"/>
        <end position="120"/>
    </location>
</feature>